<dbReference type="Proteomes" id="UP000003240">
    <property type="component" value="Unassembled WGS sequence"/>
</dbReference>
<proteinExistence type="inferred from homology"/>
<accession>F7NDA4</accession>
<gene>
    <name evidence="5" type="ORF">ALO_00055</name>
</gene>
<dbReference type="InterPro" id="IPR036291">
    <property type="entry name" value="NAD(P)-bd_dom_sf"/>
</dbReference>
<evidence type="ECO:0000259" key="4">
    <source>
        <dbReference type="Pfam" id="PF02894"/>
    </source>
</evidence>
<dbReference type="InterPro" id="IPR004104">
    <property type="entry name" value="Gfo/Idh/MocA-like_OxRdtase_C"/>
</dbReference>
<evidence type="ECO:0000259" key="3">
    <source>
        <dbReference type="Pfam" id="PF01408"/>
    </source>
</evidence>
<dbReference type="PANTHER" id="PTHR43708">
    <property type="entry name" value="CONSERVED EXPRESSED OXIDOREDUCTASE (EUROFUNG)"/>
    <property type="match status" value="1"/>
</dbReference>
<evidence type="ECO:0000256" key="2">
    <source>
        <dbReference type="ARBA" id="ARBA00023002"/>
    </source>
</evidence>
<dbReference type="NCBIfam" id="NF008607">
    <property type="entry name" value="PRK11579.1"/>
    <property type="match status" value="1"/>
</dbReference>
<dbReference type="GO" id="GO:0000166">
    <property type="term" value="F:nucleotide binding"/>
    <property type="evidence" value="ECO:0007669"/>
    <property type="project" value="InterPro"/>
</dbReference>
<sequence length="340" mass="37860">MHVGLIGHGYASATFHIPLINKAVGLQLQAIYSSKAVNHSHAAVVSDVNEVISRKDIDVIVVVTPNMTHYELAKKAIAAGKHVVVEKPFTVTSAQADELIDLARQKGVLLTVFQNRRWDNDFLTVQELLRTEVLGKISMYEAHYDRFRPNVRQRWREQNIPGSGILYDLGAHLIDQALTLFQMPKTIWADVQAERTGAEAVDYFHLVLGYDDKKVILHAGSIVREPGPKVMVHGTRGSFIKYGLDSQEDQLKKGMSPGDPGWGEDEPGQYGLLTADIGGMTFRGTVETLPGRYEVFYEQLSHALTAGSAVPVLPEESRNTIRIIEYAMQSQREQKTIQIS</sequence>
<feature type="domain" description="Gfo/Idh/MocA-like oxidoreductase C-terminal" evidence="4">
    <location>
        <begin position="127"/>
        <end position="339"/>
    </location>
</feature>
<dbReference type="PANTHER" id="PTHR43708:SF5">
    <property type="entry name" value="CONSERVED EXPRESSED OXIDOREDUCTASE (EUROFUNG)-RELATED"/>
    <property type="match status" value="1"/>
</dbReference>
<evidence type="ECO:0000256" key="1">
    <source>
        <dbReference type="ARBA" id="ARBA00010928"/>
    </source>
</evidence>
<protein>
    <submittedName>
        <fullName evidence="5">Oxidoreductase domain-containing protein</fullName>
    </submittedName>
</protein>
<dbReference type="STRING" id="1009370.ALO_00055"/>
<keyword evidence="2" id="KW-0560">Oxidoreductase</keyword>
<dbReference type="GO" id="GO:0016491">
    <property type="term" value="F:oxidoreductase activity"/>
    <property type="evidence" value="ECO:0007669"/>
    <property type="project" value="UniProtKB-KW"/>
</dbReference>
<name>F7NDA4_9FIRM</name>
<dbReference type="Pfam" id="PF01408">
    <property type="entry name" value="GFO_IDH_MocA"/>
    <property type="match status" value="1"/>
</dbReference>
<dbReference type="EMBL" id="AFGF01000005">
    <property type="protein sequence ID" value="EGO65936.1"/>
    <property type="molecule type" value="Genomic_DNA"/>
</dbReference>
<keyword evidence="6" id="KW-1185">Reference proteome</keyword>
<feature type="domain" description="Gfo/Idh/MocA-like oxidoreductase N-terminal" evidence="3">
    <location>
        <begin position="2"/>
        <end position="112"/>
    </location>
</feature>
<dbReference type="Gene3D" id="3.30.360.10">
    <property type="entry name" value="Dihydrodipicolinate Reductase, domain 2"/>
    <property type="match status" value="1"/>
</dbReference>
<dbReference type="InterPro" id="IPR000683">
    <property type="entry name" value="Gfo/Idh/MocA-like_OxRdtase_N"/>
</dbReference>
<comment type="similarity">
    <text evidence="1">Belongs to the Gfo/Idh/MocA family.</text>
</comment>
<dbReference type="eggNOG" id="COG0673">
    <property type="taxonomic scope" value="Bacteria"/>
</dbReference>
<dbReference type="Pfam" id="PF02894">
    <property type="entry name" value="GFO_IDH_MocA_C"/>
    <property type="match status" value="1"/>
</dbReference>
<reference evidence="5 6" key="1">
    <citation type="journal article" date="2011" name="EMBO J.">
        <title>Structural diversity of bacterial flagellar motors.</title>
        <authorList>
            <person name="Chen S."/>
            <person name="Beeby M."/>
            <person name="Murphy G.E."/>
            <person name="Leadbetter J.R."/>
            <person name="Hendrixson D.R."/>
            <person name="Briegel A."/>
            <person name="Li Z."/>
            <person name="Shi J."/>
            <person name="Tocheva E.I."/>
            <person name="Muller A."/>
            <person name="Dobro M.J."/>
            <person name="Jensen G.J."/>
        </authorList>
    </citation>
    <scope>NUCLEOTIDE SEQUENCE [LARGE SCALE GENOMIC DNA]</scope>
    <source>
        <strain evidence="5 6">DSM 6540</strain>
    </source>
</reference>
<dbReference type="SUPFAM" id="SSF51735">
    <property type="entry name" value="NAD(P)-binding Rossmann-fold domains"/>
    <property type="match status" value="1"/>
</dbReference>
<comment type="caution">
    <text evidence="5">The sequence shown here is derived from an EMBL/GenBank/DDBJ whole genome shotgun (WGS) entry which is preliminary data.</text>
</comment>
<dbReference type="InterPro" id="IPR051317">
    <property type="entry name" value="Gfo/Idh/MocA_oxidoreduct"/>
</dbReference>
<evidence type="ECO:0000313" key="5">
    <source>
        <dbReference type="EMBL" id="EGO65936.1"/>
    </source>
</evidence>
<evidence type="ECO:0000313" key="6">
    <source>
        <dbReference type="Proteomes" id="UP000003240"/>
    </source>
</evidence>
<organism evidence="5 6">
    <name type="scientific">Acetonema longum DSM 6540</name>
    <dbReference type="NCBI Taxonomy" id="1009370"/>
    <lineage>
        <taxon>Bacteria</taxon>
        <taxon>Bacillati</taxon>
        <taxon>Bacillota</taxon>
        <taxon>Negativicutes</taxon>
        <taxon>Acetonemataceae</taxon>
        <taxon>Acetonema</taxon>
    </lineage>
</organism>
<dbReference type="Gene3D" id="3.40.50.720">
    <property type="entry name" value="NAD(P)-binding Rossmann-like Domain"/>
    <property type="match status" value="1"/>
</dbReference>
<dbReference type="AlphaFoldDB" id="F7NDA4"/>